<name>A0A6A8DHA6_9BACI</name>
<keyword evidence="3" id="KW-1185">Reference proteome</keyword>
<evidence type="ECO:0000313" key="2">
    <source>
        <dbReference type="EMBL" id="MRH44610.1"/>
    </source>
</evidence>
<proteinExistence type="predicted"/>
<protein>
    <submittedName>
        <fullName evidence="2">Uncharacterized protein</fullName>
    </submittedName>
</protein>
<evidence type="ECO:0000313" key="3">
    <source>
        <dbReference type="Proteomes" id="UP000799092"/>
    </source>
</evidence>
<feature type="region of interest" description="Disordered" evidence="1">
    <location>
        <begin position="1"/>
        <end position="24"/>
    </location>
</feature>
<organism evidence="2 3">
    <name type="scientific">Aquibacillus halophilus</name>
    <dbReference type="NCBI Taxonomy" id="930132"/>
    <lineage>
        <taxon>Bacteria</taxon>
        <taxon>Bacillati</taxon>
        <taxon>Bacillota</taxon>
        <taxon>Bacilli</taxon>
        <taxon>Bacillales</taxon>
        <taxon>Bacillaceae</taxon>
        <taxon>Aquibacillus</taxon>
    </lineage>
</organism>
<dbReference type="EMBL" id="WJNG01000017">
    <property type="protein sequence ID" value="MRH44610.1"/>
    <property type="molecule type" value="Genomic_DNA"/>
</dbReference>
<evidence type="ECO:0000256" key="1">
    <source>
        <dbReference type="SAM" id="MobiDB-lite"/>
    </source>
</evidence>
<dbReference type="AlphaFoldDB" id="A0A6A8DHA6"/>
<comment type="caution">
    <text evidence="2">The sequence shown here is derived from an EMBL/GenBank/DDBJ whole genome shotgun (WGS) entry which is preliminary data.</text>
</comment>
<sequence>MERRAVNSCGKATAENPAGSGLLPRKLKRCPRKATAWSANQLVAT</sequence>
<gene>
    <name evidence="2" type="ORF">GH741_18345</name>
</gene>
<dbReference type="Proteomes" id="UP000799092">
    <property type="component" value="Unassembled WGS sequence"/>
</dbReference>
<accession>A0A6A8DHA6</accession>
<dbReference type="RefSeq" id="WP_153738219.1">
    <property type="nucleotide sequence ID" value="NZ_WJNG01000017.1"/>
</dbReference>
<reference evidence="2" key="1">
    <citation type="submission" date="2019-11" db="EMBL/GenBank/DDBJ databases">
        <authorList>
            <person name="Li J."/>
        </authorList>
    </citation>
    <scope>NUCLEOTIDE SEQUENCE</scope>
    <source>
        <strain evidence="2">B6B</strain>
    </source>
</reference>
<dbReference type="OrthoDB" id="2942506at2"/>